<dbReference type="Proteomes" id="UP000002770">
    <property type="component" value="Unassembled WGS sequence"/>
</dbReference>
<gene>
    <name evidence="1" type="ORF">LDG_5833</name>
</gene>
<reference evidence="1 2" key="1">
    <citation type="journal article" date="2011" name="BMC Genomics">
        <title>Insight into cross-talk between intra-amoebal pathogens.</title>
        <authorList>
            <person name="Gimenez G."/>
            <person name="Bertelli C."/>
            <person name="Moliner C."/>
            <person name="Robert C."/>
            <person name="Raoult D."/>
            <person name="Fournier P.E."/>
            <person name="Greub G."/>
        </authorList>
    </citation>
    <scope>NUCLEOTIDE SEQUENCE [LARGE SCALE GENOMIC DNA]</scope>
    <source>
        <strain evidence="1 2">LLAP12</strain>
    </source>
</reference>
<name>G9EKU2_9GAMM</name>
<dbReference type="EMBL" id="JH413805">
    <property type="protein sequence ID" value="EHL32053.1"/>
    <property type="molecule type" value="Genomic_DNA"/>
</dbReference>
<evidence type="ECO:0000313" key="1">
    <source>
        <dbReference type="EMBL" id="EHL32053.1"/>
    </source>
</evidence>
<organism evidence="1 2">
    <name type="scientific">Legionella drancourtii LLAP12</name>
    <dbReference type="NCBI Taxonomy" id="658187"/>
    <lineage>
        <taxon>Bacteria</taxon>
        <taxon>Pseudomonadati</taxon>
        <taxon>Pseudomonadota</taxon>
        <taxon>Gammaproteobacteria</taxon>
        <taxon>Legionellales</taxon>
        <taxon>Legionellaceae</taxon>
        <taxon>Legionella</taxon>
    </lineage>
</organism>
<accession>G9EKU2</accession>
<dbReference type="AlphaFoldDB" id="G9EKU2"/>
<dbReference type="InParanoid" id="G9EKU2"/>
<proteinExistence type="predicted"/>
<protein>
    <submittedName>
        <fullName evidence="1">Uncharacterized protein</fullName>
    </submittedName>
</protein>
<evidence type="ECO:0000313" key="2">
    <source>
        <dbReference type="Proteomes" id="UP000002770"/>
    </source>
</evidence>
<dbReference type="HOGENOM" id="CLU_3235422_0_0_6"/>
<sequence length="43" mass="4936">MGKTRNLFALTVGRYTNSAAQQRIQFLMAKDVWQDAATEIRYA</sequence>
<keyword evidence="2" id="KW-1185">Reference proteome</keyword>